<feature type="transmembrane region" description="Helical" evidence="1">
    <location>
        <begin position="33"/>
        <end position="51"/>
    </location>
</feature>
<sequence length="64" mass="7064">MQSIQFSKLILAFLVIASFSSVGISIAYRNGWLAFLFIVIGFLIMGVGLSLKRKQARHGESNMS</sequence>
<organism evidence="2 3">
    <name type="scientific">Aquibacillus albus</name>
    <dbReference type="NCBI Taxonomy" id="1168171"/>
    <lineage>
        <taxon>Bacteria</taxon>
        <taxon>Bacillati</taxon>
        <taxon>Bacillota</taxon>
        <taxon>Bacilli</taxon>
        <taxon>Bacillales</taxon>
        <taxon>Bacillaceae</taxon>
        <taxon>Aquibacillus</taxon>
    </lineage>
</organism>
<accession>A0ABS2N2C0</accession>
<evidence type="ECO:0000256" key="1">
    <source>
        <dbReference type="SAM" id="Phobius"/>
    </source>
</evidence>
<keyword evidence="1" id="KW-1133">Transmembrane helix</keyword>
<keyword evidence="3" id="KW-1185">Reference proteome</keyword>
<evidence type="ECO:0000313" key="2">
    <source>
        <dbReference type="EMBL" id="MBM7572236.1"/>
    </source>
</evidence>
<name>A0ABS2N2C0_9BACI</name>
<reference evidence="2 3" key="1">
    <citation type="submission" date="2021-01" db="EMBL/GenBank/DDBJ databases">
        <title>Genomic Encyclopedia of Type Strains, Phase IV (KMG-IV): sequencing the most valuable type-strain genomes for metagenomic binning, comparative biology and taxonomic classification.</title>
        <authorList>
            <person name="Goeker M."/>
        </authorList>
    </citation>
    <scope>NUCLEOTIDE SEQUENCE [LARGE SCALE GENOMIC DNA]</scope>
    <source>
        <strain evidence="2 3">DSM 23711</strain>
    </source>
</reference>
<protein>
    <submittedName>
        <fullName evidence="2">Phage infection (PIP) family protein YhgE</fullName>
    </submittedName>
</protein>
<proteinExistence type="predicted"/>
<dbReference type="Proteomes" id="UP001296943">
    <property type="component" value="Unassembled WGS sequence"/>
</dbReference>
<evidence type="ECO:0000313" key="3">
    <source>
        <dbReference type="Proteomes" id="UP001296943"/>
    </source>
</evidence>
<comment type="caution">
    <text evidence="2">The sequence shown here is derived from an EMBL/GenBank/DDBJ whole genome shotgun (WGS) entry which is preliminary data.</text>
</comment>
<dbReference type="RefSeq" id="WP_204500499.1">
    <property type="nucleotide sequence ID" value="NZ_JAFBDR010000015.1"/>
</dbReference>
<dbReference type="InterPro" id="IPR035211">
    <property type="entry name" value="DUF5325"/>
</dbReference>
<keyword evidence="1" id="KW-0812">Transmembrane</keyword>
<gene>
    <name evidence="2" type="ORF">JOC48_002739</name>
</gene>
<dbReference type="EMBL" id="JAFBDR010000015">
    <property type="protein sequence ID" value="MBM7572236.1"/>
    <property type="molecule type" value="Genomic_DNA"/>
</dbReference>
<keyword evidence="1" id="KW-0472">Membrane</keyword>
<dbReference type="Pfam" id="PF17259">
    <property type="entry name" value="DUF5325"/>
    <property type="match status" value="1"/>
</dbReference>